<evidence type="ECO:0000313" key="3">
    <source>
        <dbReference type="Proteomes" id="UP000245533"/>
    </source>
</evidence>
<dbReference type="NCBIfam" id="TIGR02046">
    <property type="entry name" value="sdhC_b558_fam"/>
    <property type="match status" value="1"/>
</dbReference>
<dbReference type="OrthoDB" id="9802842at2"/>
<protein>
    <recommendedName>
        <fullName evidence="4">Succinate dehydrogenase / fumarate reductase cytochrome b subunit</fullName>
    </recommendedName>
</protein>
<keyword evidence="1" id="KW-0812">Transmembrane</keyword>
<feature type="transmembrane region" description="Helical" evidence="1">
    <location>
        <begin position="160"/>
        <end position="184"/>
    </location>
</feature>
<reference evidence="2 3" key="1">
    <citation type="submission" date="2018-05" db="EMBL/GenBank/DDBJ databases">
        <title>Rhodohalobacter halophilus gen. nov., sp. nov., a moderately halophilic member of the family Balneolaceae.</title>
        <authorList>
            <person name="Liu Z.-W."/>
        </authorList>
    </citation>
    <scope>NUCLEOTIDE SEQUENCE [LARGE SCALE GENOMIC DNA]</scope>
    <source>
        <strain evidence="2 3">8A47</strain>
    </source>
</reference>
<proteinExistence type="predicted"/>
<feature type="transmembrane region" description="Helical" evidence="1">
    <location>
        <begin position="59"/>
        <end position="83"/>
    </location>
</feature>
<evidence type="ECO:0000313" key="2">
    <source>
        <dbReference type="EMBL" id="PWN06557.1"/>
    </source>
</evidence>
<accession>A0A316TPL9</accession>
<dbReference type="SUPFAM" id="SSF81343">
    <property type="entry name" value="Fumarate reductase respiratory complex transmembrane subunits"/>
    <property type="match status" value="1"/>
</dbReference>
<keyword evidence="1" id="KW-1133">Transmembrane helix</keyword>
<dbReference type="GO" id="GO:0016020">
    <property type="term" value="C:membrane"/>
    <property type="evidence" value="ECO:0007669"/>
    <property type="project" value="InterPro"/>
</dbReference>
<dbReference type="InterPro" id="IPR011138">
    <property type="entry name" value="Cytochrome_b-558"/>
</dbReference>
<gene>
    <name evidence="2" type="ORF">DDZ15_08530</name>
</gene>
<dbReference type="InterPro" id="IPR034804">
    <property type="entry name" value="SQR/QFR_C/D"/>
</dbReference>
<organism evidence="2 3">
    <name type="scientific">Rhodohalobacter mucosus</name>
    <dbReference type="NCBI Taxonomy" id="2079485"/>
    <lineage>
        <taxon>Bacteria</taxon>
        <taxon>Pseudomonadati</taxon>
        <taxon>Balneolota</taxon>
        <taxon>Balneolia</taxon>
        <taxon>Balneolales</taxon>
        <taxon>Balneolaceae</taxon>
        <taxon>Rhodohalobacter</taxon>
    </lineage>
</organism>
<comment type="caution">
    <text evidence="2">The sequence shown here is derived from an EMBL/GenBank/DDBJ whole genome shotgun (WGS) entry which is preliminary data.</text>
</comment>
<dbReference type="Gene3D" id="1.20.1300.10">
    <property type="entry name" value="Fumarate reductase/succinate dehydrogenase, transmembrane subunit"/>
    <property type="match status" value="1"/>
</dbReference>
<feature type="transmembrane region" description="Helical" evidence="1">
    <location>
        <begin position="16"/>
        <end position="39"/>
    </location>
</feature>
<dbReference type="AlphaFoldDB" id="A0A316TPL9"/>
<name>A0A316TPL9_9BACT</name>
<evidence type="ECO:0000256" key="1">
    <source>
        <dbReference type="SAM" id="Phobius"/>
    </source>
</evidence>
<dbReference type="EMBL" id="QGGB01000006">
    <property type="protein sequence ID" value="PWN06557.1"/>
    <property type="molecule type" value="Genomic_DNA"/>
</dbReference>
<feature type="transmembrane region" description="Helical" evidence="1">
    <location>
        <begin position="196"/>
        <end position="222"/>
    </location>
</feature>
<sequence>MPTLLQAATSQVGRKLLTGATGVFLVLFVIFHLGGNLAVFGEPDAMNRYSMVLHNFGPLLWFARVGLLAVFLIHTWIGISIWLRRRKARPNKYEVYSSKGGPSRQSLSSQSMAFTGVVLFVFVIFHINTFALGDTGTVVIDGQETHDIKTLVLDTFQNPVYAFGYAFVMLLLGTHLGHGVWSAFTSLGMTSKKASAVMYTVGSLIAVLLAVGFLFIPIYIYFGGGCEAALIHCE</sequence>
<keyword evidence="1" id="KW-0472">Membrane</keyword>
<dbReference type="Proteomes" id="UP000245533">
    <property type="component" value="Unassembled WGS sequence"/>
</dbReference>
<feature type="transmembrane region" description="Helical" evidence="1">
    <location>
        <begin position="112"/>
        <end position="132"/>
    </location>
</feature>
<dbReference type="RefSeq" id="WP_109646672.1">
    <property type="nucleotide sequence ID" value="NZ_QGGB01000006.1"/>
</dbReference>
<evidence type="ECO:0008006" key="4">
    <source>
        <dbReference type="Google" id="ProtNLM"/>
    </source>
</evidence>
<dbReference type="CDD" id="cd03498">
    <property type="entry name" value="SQR_TypeB_2_TM"/>
    <property type="match status" value="1"/>
</dbReference>
<keyword evidence="3" id="KW-1185">Reference proteome</keyword>